<evidence type="ECO:0000256" key="4">
    <source>
        <dbReference type="ARBA" id="ARBA00022833"/>
    </source>
</evidence>
<dbReference type="InterPro" id="IPR016181">
    <property type="entry name" value="Acyl_CoA_acyltransferase"/>
</dbReference>
<feature type="domain" description="PHD-type" evidence="8">
    <location>
        <begin position="625"/>
        <end position="670"/>
    </location>
</feature>
<reference evidence="10 11" key="3">
    <citation type="submission" date="2025-05" db="UniProtKB">
        <authorList>
            <consortium name="RefSeq"/>
        </authorList>
    </citation>
    <scope>IDENTIFICATION</scope>
    <source>
        <tissue evidence="10 11">Leaf</tissue>
    </source>
</reference>
<keyword evidence="9" id="KW-1185">Reference proteome</keyword>
<evidence type="ECO:0000256" key="6">
    <source>
        <dbReference type="PROSITE-ProRule" id="PRU00146"/>
    </source>
</evidence>
<organism evidence="9 12">
    <name type="scientific">Camelina sativa</name>
    <name type="common">False flax</name>
    <name type="synonym">Myagrum sativum</name>
    <dbReference type="NCBI Taxonomy" id="90675"/>
    <lineage>
        <taxon>Eukaryota</taxon>
        <taxon>Viridiplantae</taxon>
        <taxon>Streptophyta</taxon>
        <taxon>Embryophyta</taxon>
        <taxon>Tracheophyta</taxon>
        <taxon>Spermatophyta</taxon>
        <taxon>Magnoliopsida</taxon>
        <taxon>eudicotyledons</taxon>
        <taxon>Gunneridae</taxon>
        <taxon>Pentapetalae</taxon>
        <taxon>rosids</taxon>
        <taxon>malvids</taxon>
        <taxon>Brassicales</taxon>
        <taxon>Brassicaceae</taxon>
        <taxon>Camelineae</taxon>
        <taxon>Camelina</taxon>
    </lineage>
</organism>
<keyword evidence="2" id="KW-0479">Metal-binding</keyword>
<dbReference type="PANTHER" id="PTHR46309">
    <property type="entry name" value="PHD FINGER PROTEIN 12"/>
    <property type="match status" value="1"/>
</dbReference>
<feature type="region of interest" description="Disordered" evidence="7">
    <location>
        <begin position="1"/>
        <end position="87"/>
    </location>
</feature>
<gene>
    <name evidence="10 11 12 13" type="primary">LOC104739076</name>
</gene>
<dbReference type="RefSeq" id="XP_010457629.1">
    <property type="nucleotide sequence ID" value="XM_010459327.2"/>
</dbReference>
<dbReference type="InterPro" id="IPR013083">
    <property type="entry name" value="Znf_RING/FYVE/PHD"/>
</dbReference>
<keyword evidence="3 6" id="KW-0863">Zinc-finger</keyword>
<evidence type="ECO:0000256" key="5">
    <source>
        <dbReference type="ARBA" id="ARBA00023242"/>
    </source>
</evidence>
<dbReference type="RefSeq" id="XP_010457625.1">
    <property type="nucleotide sequence ID" value="XM_010459323.2"/>
</dbReference>
<evidence type="ECO:0000256" key="2">
    <source>
        <dbReference type="ARBA" id="ARBA00022723"/>
    </source>
</evidence>
<evidence type="ECO:0000256" key="7">
    <source>
        <dbReference type="SAM" id="MobiDB-lite"/>
    </source>
</evidence>
<dbReference type="GeneID" id="104739076"/>
<keyword evidence="5" id="KW-0539">Nucleus</keyword>
<feature type="compositionally biased region" description="Basic and acidic residues" evidence="7">
    <location>
        <begin position="269"/>
        <end position="280"/>
    </location>
</feature>
<feature type="compositionally biased region" description="Polar residues" evidence="7">
    <location>
        <begin position="1069"/>
        <end position="1106"/>
    </location>
</feature>
<accession>A0ABM0VKL5</accession>
<dbReference type="SUPFAM" id="SSF55729">
    <property type="entry name" value="Acyl-CoA N-acyltransferases (Nat)"/>
    <property type="match status" value="1"/>
</dbReference>
<dbReference type="Pfam" id="PF22970">
    <property type="entry name" value="DUF7028"/>
    <property type="match status" value="1"/>
</dbReference>
<dbReference type="CDD" id="cd04301">
    <property type="entry name" value="NAT_SF"/>
    <property type="match status" value="1"/>
</dbReference>
<dbReference type="InterPro" id="IPR011011">
    <property type="entry name" value="Znf_FYVE_PHD"/>
</dbReference>
<dbReference type="InterPro" id="IPR042163">
    <property type="entry name" value="PHF12"/>
</dbReference>
<dbReference type="Pfam" id="PF23209">
    <property type="entry name" value="IDM1_C"/>
    <property type="match status" value="1"/>
</dbReference>
<keyword evidence="4" id="KW-0862">Zinc</keyword>
<name>A0ABM0VKL5_CAMSA</name>
<evidence type="ECO:0000313" key="13">
    <source>
        <dbReference type="RefSeq" id="XP_010457629.1"/>
    </source>
</evidence>
<proteinExistence type="predicted"/>
<feature type="compositionally biased region" description="Low complexity" evidence="7">
    <location>
        <begin position="408"/>
        <end position="424"/>
    </location>
</feature>
<feature type="compositionally biased region" description="Basic and acidic residues" evidence="7">
    <location>
        <begin position="293"/>
        <end position="312"/>
    </location>
</feature>
<dbReference type="CDD" id="cd15489">
    <property type="entry name" value="PHD_SF"/>
    <property type="match status" value="1"/>
</dbReference>
<reference evidence="9" key="1">
    <citation type="journal article" date="1997" name="Nucleic Acids Res.">
        <title>tRNAscan-SE: a program for improved detection of transfer RNA genes in genomic sequence.</title>
        <authorList>
            <person name="Lowe T.M."/>
            <person name="Eddy S.R."/>
        </authorList>
    </citation>
    <scope>NUCLEOTIDE SEQUENCE [LARGE SCALE GENOMIC DNA]</scope>
    <source>
        <strain evidence="9">r\DH55</strain>
    </source>
</reference>
<dbReference type="InterPro" id="IPR019787">
    <property type="entry name" value="Znf_PHD-finger"/>
</dbReference>
<evidence type="ECO:0000313" key="12">
    <source>
        <dbReference type="RefSeq" id="XP_010457628.1"/>
    </source>
</evidence>
<feature type="compositionally biased region" description="Basic and acidic residues" evidence="7">
    <location>
        <begin position="71"/>
        <end position="87"/>
    </location>
</feature>
<sequence length="1138" mass="126309">MERGGASGERSRIAANTPRILKDGVGRTVSSSTGTRQMKRSRMLVSDSESSDEFMKPPPRRSGGVDSKTLAAKEKSAPKRDKAEHDRNVYVRRRNNEASGSLMKMNKLDVFEFDEYDGFDSANLMRKRFDNGPFAPRRADTSSMGRSGSGRGGVFDRRRNTFLNGTGSMNSQSQEDDSSSESDSDEPMRVRLQGRNGVLKVKVNNMTSTLAALVNHQDADTYERPPYSRKAQKREDVLVKPTFRKSNNVDNDSESEESDMSRKSKRRKSECSQPKKEINTKSKSTFLEPVKPGAREERRGRRGGGTEKQRLRERIKGMLTDAGWTIDYKPRRNQSYLDAVYVNPSGTAYWSIIKAYDALRKQLKDEEIDARPRKDTAAVASVSEDIVNKLARKAKKTRIEMIKQWKKNSSGSDSQNDSQNESDGGAFTDIPEERIRSSIKLGGKSIKKGRNGTGWDDLHTKSKRSLYYNNARLSSGSDSHYLHGRKSKKIGRCTLLVRSSKDKKNPTIDGFNPYSGKRTLLSWLIDTGVVQLRQKVQYMKRRGAKVMLEGWITREGIHCVCCSKILTVSSFEIHAGSKLCQPFQNIYLESGTSLLQCQLRAWNMQKDATNLGLHQVDTDGDDPNDDACGICGDGGDLICCDSCPSTYHQSCLGMQVLPPGDWHCPNCTCKFCGKAVDSGGEDGNLFSLLSCSMCERKYHQSCMSQVEANRVQSFGSASSFCGPNCLELFEKLQKYLGVKNEIEGGYSWSLIHRVETDSNTNSQLSAQRIEHNSKLAVGMAIMDECFLPIIDRRSGVNLIRNVLYNCGSNFNRINYTGFFTAILERGDEIISAASLRFHGMQLAEMPFIGTRHIYRRQGMCRRLFDAIELAMRSLKVEKMVIPAIPDFLHAWTGNFGFSPLDDSVRKEMRYLNALVFPGIDMLQKPLLHEENVIAAATGDTRKSEIETEKKSEFASCVEIGPSSVEGDELIADASNCYKNILVSDEANIPISVETAMDTIPKPDDELRKSLSGEEFGISSSPGQIILKSATKPVAGHICEDTGSSCEDRLTDVNVQADAGLHSQEIQQESAKYQGESNLSTSISGRVSSDLSSITQEAKSEQNSSNLDGVPSCKDNNIVGPCAELAESKDNAFADGFLL</sequence>
<protein>
    <submittedName>
        <fullName evidence="10 13">Uncharacterized protein LOC104739076 isoform X1</fullName>
    </submittedName>
    <submittedName>
        <fullName evidence="11">Uncharacterized protein LOC104739076 isoform X2</fullName>
    </submittedName>
    <submittedName>
        <fullName evidence="12">Uncharacterized protein LOC104739076 isoform X3</fullName>
    </submittedName>
</protein>
<dbReference type="PROSITE" id="PS50016">
    <property type="entry name" value="ZF_PHD_2"/>
    <property type="match status" value="1"/>
</dbReference>
<dbReference type="RefSeq" id="XP_010457628.1">
    <property type="nucleotide sequence ID" value="XM_010459326.2"/>
</dbReference>
<dbReference type="PANTHER" id="PTHR46309:SF1">
    <property type="entry name" value="PHD FINGER PROTEIN 12"/>
    <property type="match status" value="1"/>
</dbReference>
<dbReference type="Pfam" id="PF00628">
    <property type="entry name" value="PHD"/>
    <property type="match status" value="1"/>
</dbReference>
<dbReference type="InterPro" id="IPR032308">
    <property type="entry name" value="TDBD"/>
</dbReference>
<dbReference type="Pfam" id="PF16135">
    <property type="entry name" value="TDBD"/>
    <property type="match status" value="1"/>
</dbReference>
<feature type="region of interest" description="Disordered" evidence="7">
    <location>
        <begin position="221"/>
        <end position="312"/>
    </location>
</feature>
<evidence type="ECO:0000313" key="9">
    <source>
        <dbReference type="Proteomes" id="UP000694864"/>
    </source>
</evidence>
<dbReference type="CDD" id="cd15532">
    <property type="entry name" value="PHD2_CHD_II"/>
    <property type="match status" value="1"/>
</dbReference>
<evidence type="ECO:0000259" key="8">
    <source>
        <dbReference type="PROSITE" id="PS50016"/>
    </source>
</evidence>
<dbReference type="SUPFAM" id="SSF57903">
    <property type="entry name" value="FYVE/PHD zinc finger"/>
    <property type="match status" value="1"/>
</dbReference>
<dbReference type="Proteomes" id="UP000694864">
    <property type="component" value="Chromosome 14"/>
</dbReference>
<dbReference type="InterPro" id="IPR001965">
    <property type="entry name" value="Znf_PHD"/>
</dbReference>
<dbReference type="InterPro" id="IPR054292">
    <property type="entry name" value="DUF7028"/>
</dbReference>
<feature type="region of interest" description="Disordered" evidence="7">
    <location>
        <begin position="1069"/>
        <end position="1110"/>
    </location>
</feature>
<reference evidence="9" key="2">
    <citation type="journal article" date="2014" name="Nat. Commun.">
        <title>The emerging biofuel crop Camelina sativa retains a highly undifferentiated hexaploid genome structure.</title>
        <authorList>
            <person name="Kagale S."/>
            <person name="Koh C."/>
            <person name="Nixon J."/>
            <person name="Bollina V."/>
            <person name="Clarke W.E."/>
            <person name="Tuteja R."/>
            <person name="Spillane C."/>
            <person name="Robinson S.J."/>
            <person name="Links M.G."/>
            <person name="Clarke C."/>
            <person name="Higgins E.E."/>
            <person name="Huebert T."/>
            <person name="Sharpe A.G."/>
            <person name="Parkin I.A."/>
        </authorList>
    </citation>
    <scope>NUCLEOTIDE SEQUENCE [LARGE SCALE GENOMIC DNA]</scope>
    <source>
        <strain evidence="9">r\DH55</strain>
    </source>
</reference>
<evidence type="ECO:0000256" key="1">
    <source>
        <dbReference type="ARBA" id="ARBA00004123"/>
    </source>
</evidence>
<feature type="region of interest" description="Disordered" evidence="7">
    <location>
        <begin position="403"/>
        <end position="429"/>
    </location>
</feature>
<evidence type="ECO:0000313" key="10">
    <source>
        <dbReference type="RefSeq" id="XP_010457625.1"/>
    </source>
</evidence>
<feature type="region of interest" description="Disordered" evidence="7">
    <location>
        <begin position="131"/>
        <end position="189"/>
    </location>
</feature>
<dbReference type="RefSeq" id="XP_010457626.1">
    <property type="nucleotide sequence ID" value="XM_010459324.2"/>
</dbReference>
<dbReference type="InterPro" id="IPR056511">
    <property type="entry name" value="IDM1_C"/>
</dbReference>
<dbReference type="SMART" id="SM00249">
    <property type="entry name" value="PHD"/>
    <property type="match status" value="2"/>
</dbReference>
<feature type="compositionally biased region" description="Acidic residues" evidence="7">
    <location>
        <begin position="174"/>
        <end position="185"/>
    </location>
</feature>
<comment type="subcellular location">
    <subcellularLocation>
        <location evidence="1">Nucleus</location>
    </subcellularLocation>
</comment>
<evidence type="ECO:0000313" key="11">
    <source>
        <dbReference type="RefSeq" id="XP_010457626.1"/>
    </source>
</evidence>
<evidence type="ECO:0000256" key="3">
    <source>
        <dbReference type="ARBA" id="ARBA00022771"/>
    </source>
</evidence>
<dbReference type="Gene3D" id="3.30.40.10">
    <property type="entry name" value="Zinc/RING finger domain, C3HC4 (zinc finger)"/>
    <property type="match status" value="1"/>
</dbReference>
<feature type="compositionally biased region" description="Polar residues" evidence="7">
    <location>
        <begin position="161"/>
        <end position="170"/>
    </location>
</feature>